<feature type="transmembrane region" description="Helical" evidence="1">
    <location>
        <begin position="6"/>
        <end position="22"/>
    </location>
</feature>
<evidence type="ECO:0000259" key="2">
    <source>
        <dbReference type="Pfam" id="PF19701"/>
    </source>
</evidence>
<dbReference type="RefSeq" id="WP_007783154.1">
    <property type="nucleotide sequence ID" value="NZ_CM001441.1"/>
</dbReference>
<dbReference type="AlphaFoldDB" id="H5XV06"/>
<feature type="domain" description="DUF6199" evidence="2">
    <location>
        <begin position="9"/>
        <end position="61"/>
    </location>
</feature>
<evidence type="ECO:0000256" key="1">
    <source>
        <dbReference type="SAM" id="Phobius"/>
    </source>
</evidence>
<organism evidence="3 4">
    <name type="scientific">Desulfosporosinus youngiae DSM 17734</name>
    <dbReference type="NCBI Taxonomy" id="768710"/>
    <lineage>
        <taxon>Bacteria</taxon>
        <taxon>Bacillati</taxon>
        <taxon>Bacillota</taxon>
        <taxon>Clostridia</taxon>
        <taxon>Eubacteriales</taxon>
        <taxon>Desulfitobacteriaceae</taxon>
        <taxon>Desulfosporosinus</taxon>
    </lineage>
</organism>
<proteinExistence type="predicted"/>
<feature type="transmembrane region" description="Helical" evidence="1">
    <location>
        <begin position="42"/>
        <end position="61"/>
    </location>
</feature>
<protein>
    <recommendedName>
        <fullName evidence="2">DUF6199 domain-containing protein</fullName>
    </recommendedName>
</protein>
<sequence length="62" mass="7270">MLGFIFIKIIASVFLLITIINPRITWMISEGWKFKNAEPSELYLMINRIMAVVIFIVIWVLV</sequence>
<gene>
    <name evidence="3" type="ORF">DesyoDRAFT_2378</name>
</gene>
<keyword evidence="4" id="KW-1185">Reference proteome</keyword>
<dbReference type="InterPro" id="IPR045679">
    <property type="entry name" value="DUF6199"/>
</dbReference>
<name>H5XV06_9FIRM</name>
<keyword evidence="1" id="KW-0472">Membrane</keyword>
<dbReference type="HOGENOM" id="CLU_201286_0_0_9"/>
<accession>H5XV06</accession>
<evidence type="ECO:0000313" key="4">
    <source>
        <dbReference type="Proteomes" id="UP000005104"/>
    </source>
</evidence>
<dbReference type="Pfam" id="PF19701">
    <property type="entry name" value="DUF6199"/>
    <property type="match status" value="1"/>
</dbReference>
<dbReference type="EMBL" id="CM001441">
    <property type="protein sequence ID" value="EHQ89458.1"/>
    <property type="molecule type" value="Genomic_DNA"/>
</dbReference>
<dbReference type="Proteomes" id="UP000005104">
    <property type="component" value="Chromosome"/>
</dbReference>
<reference evidence="3 4" key="1">
    <citation type="submission" date="2011-11" db="EMBL/GenBank/DDBJ databases">
        <title>The Noncontiguous Finished genome of Desulfosporosinus youngiae DSM 17734.</title>
        <authorList>
            <consortium name="US DOE Joint Genome Institute (JGI-PGF)"/>
            <person name="Lucas S."/>
            <person name="Han J."/>
            <person name="Lapidus A."/>
            <person name="Cheng J.-F."/>
            <person name="Goodwin L."/>
            <person name="Pitluck S."/>
            <person name="Peters L."/>
            <person name="Ovchinnikova G."/>
            <person name="Lu M."/>
            <person name="Land M.L."/>
            <person name="Hauser L."/>
            <person name="Pester M."/>
            <person name="Spring S."/>
            <person name="Ollivier B."/>
            <person name="Rattei T."/>
            <person name="Klenk H.-P."/>
            <person name="Wagner M."/>
            <person name="Loy A."/>
            <person name="Woyke T.J."/>
        </authorList>
    </citation>
    <scope>NUCLEOTIDE SEQUENCE [LARGE SCALE GENOMIC DNA]</scope>
    <source>
        <strain evidence="3 4">DSM 17734</strain>
    </source>
</reference>
<dbReference type="STRING" id="768710.DesyoDRAFT_2378"/>
<keyword evidence="1" id="KW-1133">Transmembrane helix</keyword>
<evidence type="ECO:0000313" key="3">
    <source>
        <dbReference type="EMBL" id="EHQ89458.1"/>
    </source>
</evidence>
<keyword evidence="1" id="KW-0812">Transmembrane</keyword>